<dbReference type="EMBL" id="UXUI01007431">
    <property type="protein sequence ID" value="VDD87544.1"/>
    <property type="molecule type" value="Genomic_DNA"/>
</dbReference>
<dbReference type="STRING" id="51028.A0A0N4UZD4"/>
<evidence type="ECO:0000256" key="2">
    <source>
        <dbReference type="ARBA" id="ARBA00022490"/>
    </source>
</evidence>
<dbReference type="GO" id="GO:0060271">
    <property type="term" value="P:cilium assembly"/>
    <property type="evidence" value="ECO:0007669"/>
    <property type="project" value="TreeGrafter"/>
</dbReference>
<comment type="subcellular location">
    <subcellularLocation>
        <location evidence="1">Cytoplasm</location>
        <location evidence="1">Cytoskeleton</location>
        <location evidence="1">Cilium basal body</location>
    </subcellularLocation>
</comment>
<keyword evidence="9" id="KW-1185">Reference proteome</keyword>
<keyword evidence="3" id="KW-0970">Cilium biogenesis/degradation</keyword>
<evidence type="ECO:0000313" key="8">
    <source>
        <dbReference type="EMBL" id="VDD87544.1"/>
    </source>
</evidence>
<dbReference type="PANTHER" id="PTHR12968:SF1">
    <property type="entry name" value="B9 DOMAIN-CONTAINING PROTEIN 1"/>
    <property type="match status" value="1"/>
</dbReference>
<evidence type="ECO:0000313" key="10">
    <source>
        <dbReference type="WBParaSite" id="EVEC_0000297901-mRNA-1"/>
    </source>
</evidence>
<dbReference type="WBParaSite" id="EVEC_0000297901-mRNA-1">
    <property type="protein sequence ID" value="EVEC_0000297901-mRNA-1"/>
    <property type="gene ID" value="EVEC_0000297901"/>
</dbReference>
<dbReference type="PANTHER" id="PTHR12968">
    <property type="entry name" value="B9 DOMAIN-CONTAINING"/>
    <property type="match status" value="1"/>
</dbReference>
<reference evidence="10" key="1">
    <citation type="submission" date="2017-02" db="UniProtKB">
        <authorList>
            <consortium name="WormBaseParasite"/>
        </authorList>
    </citation>
    <scope>IDENTIFICATION</scope>
</reference>
<dbReference type="InterPro" id="IPR010796">
    <property type="entry name" value="C2_B9-type_dom"/>
</dbReference>
<evidence type="ECO:0000256" key="7">
    <source>
        <dbReference type="ARBA" id="ARBA00039274"/>
    </source>
</evidence>
<protein>
    <recommendedName>
        <fullName evidence="7">B9 domain-containing protein 1</fullName>
    </recommendedName>
</protein>
<keyword evidence="2" id="KW-0963">Cytoplasm</keyword>
<dbReference type="OrthoDB" id="431939at2759"/>
<comment type="similarity">
    <text evidence="6">Belongs to the B9D family.</text>
</comment>
<proteinExistence type="inferred from homology"/>
<evidence type="ECO:0000256" key="5">
    <source>
        <dbReference type="ARBA" id="ARBA00023273"/>
    </source>
</evidence>
<keyword evidence="5" id="KW-0966">Cell projection</keyword>
<evidence type="ECO:0000256" key="3">
    <source>
        <dbReference type="ARBA" id="ARBA00022794"/>
    </source>
</evidence>
<dbReference type="AlphaFoldDB" id="A0A0N4UZD4"/>
<organism evidence="10">
    <name type="scientific">Enterobius vermicularis</name>
    <name type="common">Human pinworm</name>
    <dbReference type="NCBI Taxonomy" id="51028"/>
    <lineage>
        <taxon>Eukaryota</taxon>
        <taxon>Metazoa</taxon>
        <taxon>Ecdysozoa</taxon>
        <taxon>Nematoda</taxon>
        <taxon>Chromadorea</taxon>
        <taxon>Rhabditida</taxon>
        <taxon>Spirurina</taxon>
        <taxon>Oxyuridomorpha</taxon>
        <taxon>Oxyuroidea</taxon>
        <taxon>Oxyuridae</taxon>
        <taxon>Enterobius</taxon>
    </lineage>
</organism>
<reference evidence="8 9" key="2">
    <citation type="submission" date="2018-10" db="EMBL/GenBank/DDBJ databases">
        <authorList>
            <consortium name="Pathogen Informatics"/>
        </authorList>
    </citation>
    <scope>NUCLEOTIDE SEQUENCE [LARGE SCALE GENOMIC DNA]</scope>
</reference>
<keyword evidence="4" id="KW-0206">Cytoskeleton</keyword>
<accession>A0A0N4UZD4</accession>
<gene>
    <name evidence="8" type="ORF">EVEC_LOCUS2687</name>
</gene>
<dbReference type="Proteomes" id="UP000274131">
    <property type="component" value="Unassembled WGS sequence"/>
</dbReference>
<evidence type="ECO:0000313" key="9">
    <source>
        <dbReference type="Proteomes" id="UP000274131"/>
    </source>
</evidence>
<sequence length="176" mass="19528">MSTLDNKSKFLVLITGQLTTAEFPTSDEFYFKYAYVYGSEWSQIAGLEEGLSSRCQRNSYSHHPISVALPIEATFTSTKPYGWPQVVISCYGTDTLGNDIIKGYGATHVPTMPGRSLIKIPLFVPEPSTHLQKFLGWITGKRPEFTDFRVVASSQGRLGMVTNGVGRRPTLKKNSI</sequence>
<evidence type="ECO:0000256" key="1">
    <source>
        <dbReference type="ARBA" id="ARBA00004120"/>
    </source>
</evidence>
<dbReference type="PROSITE" id="PS51381">
    <property type="entry name" value="C2_B9"/>
    <property type="match status" value="1"/>
</dbReference>
<dbReference type="GO" id="GO:0036038">
    <property type="term" value="C:MKS complex"/>
    <property type="evidence" value="ECO:0007669"/>
    <property type="project" value="TreeGrafter"/>
</dbReference>
<evidence type="ECO:0000256" key="6">
    <source>
        <dbReference type="ARBA" id="ARBA00038411"/>
    </source>
</evidence>
<name>A0A0N4UZD4_ENTVE</name>
<dbReference type="Pfam" id="PF07162">
    <property type="entry name" value="B9-C2"/>
    <property type="match status" value="1"/>
</dbReference>
<evidence type="ECO:0000256" key="4">
    <source>
        <dbReference type="ARBA" id="ARBA00023212"/>
    </source>
</evidence>